<gene>
    <name evidence="3" type="ORF">ACAOBT_LOCUS1950</name>
</gene>
<feature type="region of interest" description="Disordered" evidence="2">
    <location>
        <begin position="207"/>
        <end position="264"/>
    </location>
</feature>
<dbReference type="Proteomes" id="UP001152888">
    <property type="component" value="Unassembled WGS sequence"/>
</dbReference>
<evidence type="ECO:0000313" key="4">
    <source>
        <dbReference type="Proteomes" id="UP001152888"/>
    </source>
</evidence>
<sequence length="353" mass="40996">MDESKLFDMNRQFDEKLIELASLKGENRQFYSRESYAEMIQKVKDSKCKVSHKKPEDYQRLRKYDTMNIGETERLIVPVKEDNVIRLFVYKDEIFRILHETHLALKHGGRNRMVEELNLRYKNITREMIMIYLSLCNICGQKHHAQKGAECNKRWTYVRDYYIRRRGKPNLGTSSQAARKRAQNLTFLDGITQKKRRACLECSHTSQENVSVSEEDENSRLETTEAEPVTLNSFEREASSPEPVTLNSFEPEASIDDIQEPDKKKRKLEVAEERLAILKELAENLRENSTDIKDANENDLFFAAMSKIVQKLPRSVQAQLRMDVANLIGNAEIKALSSTENSTSGIKYDDNFV</sequence>
<evidence type="ECO:0000313" key="3">
    <source>
        <dbReference type="EMBL" id="CAH1957193.1"/>
    </source>
</evidence>
<protein>
    <recommendedName>
        <fullName evidence="5">Integrase zinc-binding domain-containing protein</fullName>
    </recommendedName>
</protein>
<evidence type="ECO:0000256" key="1">
    <source>
        <dbReference type="SAM" id="Coils"/>
    </source>
</evidence>
<organism evidence="3 4">
    <name type="scientific">Acanthoscelides obtectus</name>
    <name type="common">Bean weevil</name>
    <name type="synonym">Bruchus obtectus</name>
    <dbReference type="NCBI Taxonomy" id="200917"/>
    <lineage>
        <taxon>Eukaryota</taxon>
        <taxon>Metazoa</taxon>
        <taxon>Ecdysozoa</taxon>
        <taxon>Arthropoda</taxon>
        <taxon>Hexapoda</taxon>
        <taxon>Insecta</taxon>
        <taxon>Pterygota</taxon>
        <taxon>Neoptera</taxon>
        <taxon>Endopterygota</taxon>
        <taxon>Coleoptera</taxon>
        <taxon>Polyphaga</taxon>
        <taxon>Cucujiformia</taxon>
        <taxon>Chrysomeloidea</taxon>
        <taxon>Chrysomelidae</taxon>
        <taxon>Bruchinae</taxon>
        <taxon>Bruchini</taxon>
        <taxon>Acanthoscelides</taxon>
    </lineage>
</organism>
<reference evidence="3" key="1">
    <citation type="submission" date="2022-03" db="EMBL/GenBank/DDBJ databases">
        <authorList>
            <person name="Sayadi A."/>
        </authorList>
    </citation>
    <scope>NUCLEOTIDE SEQUENCE</scope>
</reference>
<accession>A0A9P0JPC5</accession>
<keyword evidence="4" id="KW-1185">Reference proteome</keyword>
<evidence type="ECO:0008006" key="5">
    <source>
        <dbReference type="Google" id="ProtNLM"/>
    </source>
</evidence>
<dbReference type="OrthoDB" id="6784293at2759"/>
<proteinExistence type="predicted"/>
<comment type="caution">
    <text evidence="3">The sequence shown here is derived from an EMBL/GenBank/DDBJ whole genome shotgun (WGS) entry which is preliminary data.</text>
</comment>
<dbReference type="EMBL" id="CAKOFQ010006669">
    <property type="protein sequence ID" value="CAH1957193.1"/>
    <property type="molecule type" value="Genomic_DNA"/>
</dbReference>
<dbReference type="AlphaFoldDB" id="A0A9P0JPC5"/>
<feature type="coiled-coil region" evidence="1">
    <location>
        <begin position="268"/>
        <end position="298"/>
    </location>
</feature>
<evidence type="ECO:0000256" key="2">
    <source>
        <dbReference type="SAM" id="MobiDB-lite"/>
    </source>
</evidence>
<name>A0A9P0JPC5_ACAOB</name>
<keyword evidence="1" id="KW-0175">Coiled coil</keyword>